<dbReference type="Proteomes" id="UP000183407">
    <property type="component" value="Unassembled WGS sequence"/>
</dbReference>
<dbReference type="CDD" id="cd03441">
    <property type="entry name" value="R_hydratase_like"/>
    <property type="match status" value="1"/>
</dbReference>
<name>A0A1H4INS0_RHOJO</name>
<gene>
    <name evidence="2" type="ORF">SAMN04490220_0263</name>
</gene>
<evidence type="ECO:0000313" key="2">
    <source>
        <dbReference type="EMBL" id="SEB35296.1"/>
    </source>
</evidence>
<dbReference type="AlphaFoldDB" id="A0A1H4INS0"/>
<evidence type="ECO:0000313" key="3">
    <source>
        <dbReference type="Proteomes" id="UP000183407"/>
    </source>
</evidence>
<dbReference type="InterPro" id="IPR029069">
    <property type="entry name" value="HotDog_dom_sf"/>
</dbReference>
<protein>
    <submittedName>
        <fullName evidence="2">N-terminal half of MaoC dehydratase</fullName>
    </submittedName>
</protein>
<dbReference type="InterPro" id="IPR039569">
    <property type="entry name" value="FAS1-like_DH_region"/>
</dbReference>
<dbReference type="Pfam" id="PF13452">
    <property type="entry name" value="FAS1_DH_region"/>
    <property type="match status" value="1"/>
</dbReference>
<dbReference type="RefSeq" id="WP_073366232.1">
    <property type="nucleotide sequence ID" value="NZ_FNTL01000002.1"/>
</dbReference>
<dbReference type="SUPFAM" id="SSF54637">
    <property type="entry name" value="Thioesterase/thiol ester dehydrase-isomerase"/>
    <property type="match status" value="1"/>
</dbReference>
<accession>A0A1H4INS0</accession>
<sequence>MRGDQVVGLQLPRFDVTVKRSEVVEFATSIGEERRQFFDPEVAWASGHPDILLPPTYLFALEFRRPQPYLAVELLGASLSSVLHAEQSFQYHTSCHAGEKLEFDPRIDDYFEKSQGRLGFLRRRTTVSRNGDRVAVLENLLAIRWDVNT</sequence>
<feature type="domain" description="FAS1-like dehydratase" evidence="1">
    <location>
        <begin position="6"/>
        <end position="135"/>
    </location>
</feature>
<dbReference type="EMBL" id="FNTL01000002">
    <property type="protein sequence ID" value="SEB35296.1"/>
    <property type="molecule type" value="Genomic_DNA"/>
</dbReference>
<organism evidence="2 3">
    <name type="scientific">Rhodococcus jostii</name>
    <dbReference type="NCBI Taxonomy" id="132919"/>
    <lineage>
        <taxon>Bacteria</taxon>
        <taxon>Bacillati</taxon>
        <taxon>Actinomycetota</taxon>
        <taxon>Actinomycetes</taxon>
        <taxon>Mycobacteriales</taxon>
        <taxon>Nocardiaceae</taxon>
        <taxon>Rhodococcus</taxon>
    </lineage>
</organism>
<evidence type="ECO:0000259" key="1">
    <source>
        <dbReference type="Pfam" id="PF13452"/>
    </source>
</evidence>
<reference evidence="3" key="1">
    <citation type="submission" date="2016-10" db="EMBL/GenBank/DDBJ databases">
        <authorList>
            <person name="Varghese N."/>
        </authorList>
    </citation>
    <scope>NUCLEOTIDE SEQUENCE [LARGE SCALE GENOMIC DNA]</scope>
    <source>
        <strain evidence="3">DSM 44719</strain>
    </source>
</reference>
<dbReference type="PIRSF" id="PIRSF018072">
    <property type="entry name" value="UCP018072"/>
    <property type="match status" value="1"/>
</dbReference>
<proteinExistence type="predicted"/>
<dbReference type="InterPro" id="IPR016709">
    <property type="entry name" value="HadA-like"/>
</dbReference>
<dbReference type="Gene3D" id="3.10.129.10">
    <property type="entry name" value="Hotdog Thioesterase"/>
    <property type="match status" value="1"/>
</dbReference>